<feature type="domain" description="JmjC" evidence="6">
    <location>
        <begin position="103"/>
        <end position="229"/>
    </location>
</feature>
<keyword evidence="3" id="KW-0223">Dioxygenase</keyword>
<evidence type="ECO:0000256" key="2">
    <source>
        <dbReference type="ARBA" id="ARBA00022723"/>
    </source>
</evidence>
<keyword evidence="2" id="KW-0479">Metal-binding</keyword>
<comment type="cofactor">
    <cofactor evidence="1">
        <name>Fe(2+)</name>
        <dbReference type="ChEBI" id="CHEBI:29033"/>
    </cofactor>
</comment>
<proteinExistence type="predicted"/>
<dbReference type="AlphaFoldDB" id="A0A315EUD0"/>
<evidence type="ECO:0000313" key="7">
    <source>
        <dbReference type="EMBL" id="PUE60458.1"/>
    </source>
</evidence>
<keyword evidence="8" id="KW-1185">Reference proteome</keyword>
<dbReference type="InterPro" id="IPR003347">
    <property type="entry name" value="JmjC_dom"/>
</dbReference>
<evidence type="ECO:0000256" key="3">
    <source>
        <dbReference type="ARBA" id="ARBA00022964"/>
    </source>
</evidence>
<evidence type="ECO:0000259" key="6">
    <source>
        <dbReference type="PROSITE" id="PS51184"/>
    </source>
</evidence>
<evidence type="ECO:0000256" key="4">
    <source>
        <dbReference type="ARBA" id="ARBA00023002"/>
    </source>
</evidence>
<protein>
    <submittedName>
        <fullName evidence="7">Cupin</fullName>
    </submittedName>
</protein>
<dbReference type="GO" id="GO:0046872">
    <property type="term" value="F:metal ion binding"/>
    <property type="evidence" value="ECO:0007669"/>
    <property type="project" value="UniProtKB-KW"/>
</dbReference>
<dbReference type="InterPro" id="IPR046799">
    <property type="entry name" value="ROXA-like_wH"/>
</dbReference>
<evidence type="ECO:0000256" key="1">
    <source>
        <dbReference type="ARBA" id="ARBA00001954"/>
    </source>
</evidence>
<evidence type="ECO:0000256" key="5">
    <source>
        <dbReference type="ARBA" id="ARBA00023004"/>
    </source>
</evidence>
<dbReference type="InterPro" id="IPR039994">
    <property type="entry name" value="NO66-like"/>
</dbReference>
<dbReference type="SUPFAM" id="SSF51197">
    <property type="entry name" value="Clavaminate synthase-like"/>
    <property type="match status" value="1"/>
</dbReference>
<dbReference type="PANTHER" id="PTHR13096">
    <property type="entry name" value="MINA53 MYC INDUCED NUCLEAR ANTIGEN"/>
    <property type="match status" value="1"/>
</dbReference>
<dbReference type="GO" id="GO:0016706">
    <property type="term" value="F:2-oxoglutarate-dependent dioxygenase activity"/>
    <property type="evidence" value="ECO:0007669"/>
    <property type="project" value="TreeGrafter"/>
</dbReference>
<dbReference type="EMBL" id="NESP01000001">
    <property type="protein sequence ID" value="PUE60458.1"/>
    <property type="molecule type" value="Genomic_DNA"/>
</dbReference>
<organism evidence="7 8">
    <name type="scientific">Limnohabitans curvus</name>
    <dbReference type="NCBI Taxonomy" id="323423"/>
    <lineage>
        <taxon>Bacteria</taxon>
        <taxon>Pseudomonadati</taxon>
        <taxon>Pseudomonadota</taxon>
        <taxon>Betaproteobacteria</taxon>
        <taxon>Burkholderiales</taxon>
        <taxon>Comamonadaceae</taxon>
        <taxon>Limnohabitans</taxon>
    </lineage>
</organism>
<gene>
    <name evidence="7" type="ORF">B9Z44_13295</name>
</gene>
<sequence length="376" mass="42397">MHVNKPLTLLGGISPAEFMNTYWQRKPLLVRQAIPEFKALLSRPELFDLAEQNEVESRLVMGANGGQRDWQMQRGPFKRRAIPKLTERDWTLLVQGVDLHDDRVAALMQQFRFIPDARLDDVMISYATEGGGVGPHFDSYDVFLLQAHGQRRWRIGRQKDLSLVPDMPLKILANFKPEHDWVLNPGDMLYLPPRYAHDGIAQGECMTYSVGFRVPQTGDLARELLVRLSEGAEEAAGCDLYKDAAQPAVSKPAAMPEGLAEFAISALQKALKDPKALQRALGEYLTEPKANVWFEIGDVPNKLKSLRLDRRSKMMYDAHHIFLNGESWRAAGKDAALMRQLADARELTQVELLKASPEALNLLMEWCDDGWLHSGA</sequence>
<evidence type="ECO:0000313" key="8">
    <source>
        <dbReference type="Proteomes" id="UP000251341"/>
    </source>
</evidence>
<keyword evidence="4" id="KW-0560">Oxidoreductase</keyword>
<name>A0A315EUD0_9BURK</name>
<dbReference type="SMART" id="SM00558">
    <property type="entry name" value="JmjC"/>
    <property type="match status" value="1"/>
</dbReference>
<dbReference type="PROSITE" id="PS51184">
    <property type="entry name" value="JMJC"/>
    <property type="match status" value="1"/>
</dbReference>
<dbReference type="Gene3D" id="3.40.366.30">
    <property type="entry name" value="50S ribosomal protein L16 arginine hydroxylase, Chain A, Domain 2"/>
    <property type="match status" value="1"/>
</dbReference>
<dbReference type="Pfam" id="PF20514">
    <property type="entry name" value="WHD_ROXA"/>
    <property type="match status" value="1"/>
</dbReference>
<comment type="caution">
    <text evidence="7">The sequence shown here is derived from an EMBL/GenBank/DDBJ whole genome shotgun (WGS) entry which is preliminary data.</text>
</comment>
<dbReference type="Gene3D" id="2.60.120.650">
    <property type="entry name" value="Cupin"/>
    <property type="match status" value="1"/>
</dbReference>
<dbReference type="PANTHER" id="PTHR13096:SF8">
    <property type="entry name" value="RIBOSOMAL OXYGENASE 1"/>
    <property type="match status" value="1"/>
</dbReference>
<dbReference type="Proteomes" id="UP000251341">
    <property type="component" value="Unassembled WGS sequence"/>
</dbReference>
<reference evidence="7 8" key="1">
    <citation type="submission" date="2017-04" db="EMBL/GenBank/DDBJ databases">
        <title>Unexpected and diverse lifestyles within the genus Limnohabitans.</title>
        <authorList>
            <person name="Kasalicky V."/>
            <person name="Mehrshad M."/>
            <person name="Andrei S.-A."/>
            <person name="Salcher M."/>
            <person name="Kratochvilova H."/>
            <person name="Simek K."/>
            <person name="Ghai R."/>
        </authorList>
    </citation>
    <scope>NUCLEOTIDE SEQUENCE [LARGE SCALE GENOMIC DNA]</scope>
    <source>
        <strain evidence="7 8">MWH-C5</strain>
    </source>
</reference>
<dbReference type="Pfam" id="PF08007">
    <property type="entry name" value="JmjC_2"/>
    <property type="match status" value="1"/>
</dbReference>
<accession>A0A315EUD0</accession>
<dbReference type="RefSeq" id="WP_108402657.1">
    <property type="nucleotide sequence ID" value="NZ_NESP01000001.1"/>
</dbReference>
<keyword evidence="5" id="KW-0408">Iron</keyword>